<evidence type="ECO:0000313" key="12">
    <source>
        <dbReference type="Proteomes" id="UP000280696"/>
    </source>
</evidence>
<evidence type="ECO:0000256" key="2">
    <source>
        <dbReference type="ARBA" id="ARBA00008417"/>
    </source>
</evidence>
<keyword evidence="12" id="KW-1185">Reference proteome</keyword>
<reference evidence="11 12" key="1">
    <citation type="submission" date="2018-09" db="EMBL/GenBank/DDBJ databases">
        <title>Murine metabolic-syndrome-specific gut microbial biobank.</title>
        <authorList>
            <person name="Liu C."/>
        </authorList>
    </citation>
    <scope>NUCLEOTIDE SEQUENCE [LARGE SCALE GENOMIC DNA]</scope>
    <source>
        <strain evidence="11 12">0.1xD8-82</strain>
    </source>
</reference>
<dbReference type="GO" id="GO:0046677">
    <property type="term" value="P:response to antibiotic"/>
    <property type="evidence" value="ECO:0007669"/>
    <property type="project" value="UniProtKB-KW"/>
</dbReference>
<keyword evidence="4" id="KW-0813">Transport</keyword>
<comment type="caution">
    <text evidence="11">The sequence shown here is derived from an EMBL/GenBank/DDBJ whole genome shotgun (WGS) entry which is preliminary data.</text>
</comment>
<dbReference type="NCBIfam" id="TIGR00797">
    <property type="entry name" value="matE"/>
    <property type="match status" value="1"/>
</dbReference>
<dbReference type="OrthoDB" id="9811110at2"/>
<dbReference type="Pfam" id="PF01554">
    <property type="entry name" value="MatE"/>
    <property type="match status" value="2"/>
</dbReference>
<evidence type="ECO:0000256" key="9">
    <source>
        <dbReference type="ARBA" id="ARBA00023251"/>
    </source>
</evidence>
<keyword evidence="9" id="KW-0046">Antibiotic resistance</keyword>
<evidence type="ECO:0000256" key="3">
    <source>
        <dbReference type="ARBA" id="ARBA00022106"/>
    </source>
</evidence>
<feature type="transmembrane region" description="Helical" evidence="10">
    <location>
        <begin position="403"/>
        <end position="421"/>
    </location>
</feature>
<gene>
    <name evidence="11" type="ORF">D7V94_11225</name>
</gene>
<dbReference type="InterPro" id="IPR002528">
    <property type="entry name" value="MATE_fam"/>
</dbReference>
<dbReference type="InterPro" id="IPR051327">
    <property type="entry name" value="MATE_MepA_subfamily"/>
</dbReference>
<evidence type="ECO:0000256" key="7">
    <source>
        <dbReference type="ARBA" id="ARBA00022989"/>
    </source>
</evidence>
<feature type="transmembrane region" description="Helical" evidence="10">
    <location>
        <begin position="371"/>
        <end position="391"/>
    </location>
</feature>
<dbReference type="EMBL" id="RAYQ01000011">
    <property type="protein sequence ID" value="RKI91077.1"/>
    <property type="molecule type" value="Genomic_DNA"/>
</dbReference>
<feature type="transmembrane region" description="Helical" evidence="10">
    <location>
        <begin position="140"/>
        <end position="161"/>
    </location>
</feature>
<dbReference type="InterPro" id="IPR045070">
    <property type="entry name" value="MATE_MepA-like"/>
</dbReference>
<protein>
    <recommendedName>
        <fullName evidence="3">Multidrug export protein MepA</fullName>
    </recommendedName>
</protein>
<comment type="subcellular location">
    <subcellularLocation>
        <location evidence="1">Cell membrane</location>
        <topology evidence="1">Multi-pass membrane protein</topology>
    </subcellularLocation>
</comment>
<evidence type="ECO:0000256" key="5">
    <source>
        <dbReference type="ARBA" id="ARBA00022475"/>
    </source>
</evidence>
<evidence type="ECO:0000256" key="1">
    <source>
        <dbReference type="ARBA" id="ARBA00004651"/>
    </source>
</evidence>
<feature type="transmembrane region" description="Helical" evidence="10">
    <location>
        <begin position="293"/>
        <end position="313"/>
    </location>
</feature>
<keyword evidence="5" id="KW-1003">Cell membrane</keyword>
<evidence type="ECO:0000256" key="6">
    <source>
        <dbReference type="ARBA" id="ARBA00022692"/>
    </source>
</evidence>
<dbReference type="PANTHER" id="PTHR43823">
    <property type="entry name" value="SPORULATION PROTEIN YKVU"/>
    <property type="match status" value="1"/>
</dbReference>
<dbReference type="InterPro" id="IPR048279">
    <property type="entry name" value="MdtK-like"/>
</dbReference>
<feature type="transmembrane region" description="Helical" evidence="10">
    <location>
        <begin position="20"/>
        <end position="40"/>
    </location>
</feature>
<name>A0A3A9AI67_9FIRM</name>
<evidence type="ECO:0000256" key="10">
    <source>
        <dbReference type="SAM" id="Phobius"/>
    </source>
</evidence>
<feature type="transmembrane region" description="Helical" evidence="10">
    <location>
        <begin position="94"/>
        <end position="120"/>
    </location>
</feature>
<dbReference type="PIRSF" id="PIRSF006603">
    <property type="entry name" value="DinF"/>
    <property type="match status" value="1"/>
</dbReference>
<dbReference type="Proteomes" id="UP000280696">
    <property type="component" value="Unassembled WGS sequence"/>
</dbReference>
<feature type="transmembrane region" description="Helical" evidence="10">
    <location>
        <begin position="427"/>
        <end position="449"/>
    </location>
</feature>
<keyword evidence="7 10" id="KW-1133">Transmembrane helix</keyword>
<evidence type="ECO:0000256" key="8">
    <source>
        <dbReference type="ARBA" id="ARBA00023136"/>
    </source>
</evidence>
<feature type="transmembrane region" description="Helical" evidence="10">
    <location>
        <begin position="241"/>
        <end position="261"/>
    </location>
</feature>
<dbReference type="GO" id="GO:0042910">
    <property type="term" value="F:xenobiotic transmembrane transporter activity"/>
    <property type="evidence" value="ECO:0007669"/>
    <property type="project" value="InterPro"/>
</dbReference>
<dbReference type="GO" id="GO:0015297">
    <property type="term" value="F:antiporter activity"/>
    <property type="evidence" value="ECO:0007669"/>
    <property type="project" value="InterPro"/>
</dbReference>
<dbReference type="AlphaFoldDB" id="A0A3A9AI67"/>
<feature type="transmembrane region" description="Helical" evidence="10">
    <location>
        <begin position="325"/>
        <end position="351"/>
    </location>
</feature>
<dbReference type="RefSeq" id="WP_120469784.1">
    <property type="nucleotide sequence ID" value="NZ_RAYQ01000011.1"/>
</dbReference>
<feature type="transmembrane region" description="Helical" evidence="10">
    <location>
        <begin position="200"/>
        <end position="220"/>
    </location>
</feature>
<dbReference type="GO" id="GO:0005886">
    <property type="term" value="C:plasma membrane"/>
    <property type="evidence" value="ECO:0007669"/>
    <property type="project" value="UniProtKB-SubCell"/>
</dbReference>
<feature type="transmembrane region" description="Helical" evidence="10">
    <location>
        <begin position="173"/>
        <end position="194"/>
    </location>
</feature>
<feature type="transmembrane region" description="Helical" evidence="10">
    <location>
        <begin position="60"/>
        <end position="82"/>
    </location>
</feature>
<organism evidence="11 12">
    <name type="scientific">Parablautia intestinalis</name>
    <dbReference type="NCBI Taxonomy" id="2320100"/>
    <lineage>
        <taxon>Bacteria</taxon>
        <taxon>Bacillati</taxon>
        <taxon>Bacillota</taxon>
        <taxon>Clostridia</taxon>
        <taxon>Lachnospirales</taxon>
        <taxon>Lachnospiraceae</taxon>
        <taxon>Parablautia</taxon>
    </lineage>
</organism>
<dbReference type="CDD" id="cd13143">
    <property type="entry name" value="MATE_MepA_like"/>
    <property type="match status" value="1"/>
</dbReference>
<dbReference type="PANTHER" id="PTHR43823:SF3">
    <property type="entry name" value="MULTIDRUG EXPORT PROTEIN MEPA"/>
    <property type="match status" value="1"/>
</dbReference>
<comment type="similarity">
    <text evidence="2">Belongs to the multi antimicrobial extrusion (MATE) (TC 2.A.66.1) family. MepA subfamily.</text>
</comment>
<evidence type="ECO:0000313" key="11">
    <source>
        <dbReference type="EMBL" id="RKI91077.1"/>
    </source>
</evidence>
<accession>A0A3A9AI67</accession>
<sequence length="452" mass="48634">MDTTVTKTNPLGTERIGKLVLTFAVPSIISMVVNALYNIVDQIFIGQGVGYLGNGATNVVMPMTVIAIALSLLIGDGAAAYLSLKLGESDEKSAARGVGCSISVMVIVGIILCILFHLFLEPLCILFGATEDILPYAMDYGRIISYGILFSSIDSGMAGMIRADGSPKFSMAGLLLGCITNIILDPIFIFVFHWGVKGAAWATIAGQILNAFLYLAYIWKFKSIKLDKECFRISGKVMAKVSSLGVSSFITQIAIVLVMAVTNNILVSYGAESKYGAEIPLTTIGITMKVNQIVSAILLGLATGAQPIFGYNYGSGQKDRVKRAYRIILAVSTIVLILAFLVFQFAPMSIVRLFGSESELYNEFAVKCFKIFLLACPINGLQMATGVFFQAIGKPAQATVLSLSRQIAYLLPATMLLPMVLGVEGALWAGPLADVLAFITTLIMLKLYWKKI</sequence>
<evidence type="ECO:0000256" key="4">
    <source>
        <dbReference type="ARBA" id="ARBA00022448"/>
    </source>
</evidence>
<keyword evidence="8 10" id="KW-0472">Membrane</keyword>
<proteinExistence type="inferred from homology"/>
<keyword evidence="6 10" id="KW-0812">Transmembrane</keyword>